<keyword evidence="2" id="KW-1185">Reference proteome</keyword>
<gene>
    <name evidence="1" type="ORF">O6H91_16G016500</name>
</gene>
<evidence type="ECO:0000313" key="1">
    <source>
        <dbReference type="EMBL" id="KAJ7526642.1"/>
    </source>
</evidence>
<reference evidence="2" key="1">
    <citation type="journal article" date="2024" name="Proc. Natl. Acad. Sci. U.S.A.">
        <title>Extraordinary preservation of gene collinearity over three hundred million years revealed in homosporous lycophytes.</title>
        <authorList>
            <person name="Li C."/>
            <person name="Wickell D."/>
            <person name="Kuo L.Y."/>
            <person name="Chen X."/>
            <person name="Nie B."/>
            <person name="Liao X."/>
            <person name="Peng D."/>
            <person name="Ji J."/>
            <person name="Jenkins J."/>
            <person name="Williams M."/>
            <person name="Shu S."/>
            <person name="Plott C."/>
            <person name="Barry K."/>
            <person name="Rajasekar S."/>
            <person name="Grimwood J."/>
            <person name="Han X."/>
            <person name="Sun S."/>
            <person name="Hou Z."/>
            <person name="He W."/>
            <person name="Dai G."/>
            <person name="Sun C."/>
            <person name="Schmutz J."/>
            <person name="Leebens-Mack J.H."/>
            <person name="Li F.W."/>
            <person name="Wang L."/>
        </authorList>
    </citation>
    <scope>NUCLEOTIDE SEQUENCE [LARGE SCALE GENOMIC DNA]</scope>
    <source>
        <strain evidence="2">cv. PW_Plant_1</strain>
    </source>
</reference>
<accession>A0ACC2BA88</accession>
<evidence type="ECO:0000313" key="2">
    <source>
        <dbReference type="Proteomes" id="UP001162992"/>
    </source>
</evidence>
<dbReference type="Proteomes" id="UP001162992">
    <property type="component" value="Chromosome 16"/>
</dbReference>
<organism evidence="1 2">
    <name type="scientific">Diphasiastrum complanatum</name>
    <name type="common">Issler's clubmoss</name>
    <name type="synonym">Lycopodium complanatum</name>
    <dbReference type="NCBI Taxonomy" id="34168"/>
    <lineage>
        <taxon>Eukaryota</taxon>
        <taxon>Viridiplantae</taxon>
        <taxon>Streptophyta</taxon>
        <taxon>Embryophyta</taxon>
        <taxon>Tracheophyta</taxon>
        <taxon>Lycopodiopsida</taxon>
        <taxon>Lycopodiales</taxon>
        <taxon>Lycopodiaceae</taxon>
        <taxon>Lycopodioideae</taxon>
        <taxon>Diphasiastrum</taxon>
    </lineage>
</organism>
<comment type="caution">
    <text evidence="1">The sequence shown here is derived from an EMBL/GenBank/DDBJ whole genome shotgun (WGS) entry which is preliminary data.</text>
</comment>
<protein>
    <submittedName>
        <fullName evidence="1">Uncharacterized protein</fullName>
    </submittedName>
</protein>
<proteinExistence type="predicted"/>
<sequence length="87" mass="9402">MAKHAHGLLTVILAFLLVSHLSALGAEADTGNIWCSPIILKPGDHRAQNIKVVTNEIIHKTLPKKGPYKCSYAVKGSRRTDAETATL</sequence>
<name>A0ACC2BA88_DIPCM</name>
<dbReference type="EMBL" id="CM055107">
    <property type="protein sequence ID" value="KAJ7526642.1"/>
    <property type="molecule type" value="Genomic_DNA"/>
</dbReference>